<dbReference type="Pfam" id="PF01928">
    <property type="entry name" value="CYTH"/>
    <property type="match status" value="1"/>
</dbReference>
<evidence type="ECO:0000313" key="3">
    <source>
        <dbReference type="Proteomes" id="UP000217771"/>
    </source>
</evidence>
<dbReference type="GO" id="GO:0046872">
    <property type="term" value="F:metal ion binding"/>
    <property type="evidence" value="ECO:0007669"/>
    <property type="project" value="TreeGrafter"/>
</dbReference>
<evidence type="ECO:0000259" key="1">
    <source>
        <dbReference type="PROSITE" id="PS51707"/>
    </source>
</evidence>
<organism evidence="2 3">
    <name type="scientific">Halomonas salipaludis</name>
    <dbReference type="NCBI Taxonomy" id="2032625"/>
    <lineage>
        <taxon>Bacteria</taxon>
        <taxon>Pseudomonadati</taxon>
        <taxon>Pseudomonadota</taxon>
        <taxon>Gammaproteobacteria</taxon>
        <taxon>Oceanospirillales</taxon>
        <taxon>Halomonadaceae</taxon>
        <taxon>Halomonas</taxon>
    </lineage>
</organism>
<reference evidence="2 3" key="1">
    <citation type="submission" date="2017-08" db="EMBL/GenBank/DDBJ databases">
        <title>Halomonas alkalisoli sp. nov., isolated from saline alkaline soil.</title>
        <authorList>
            <person name="Wang D."/>
            <person name="Zhang G."/>
        </authorList>
    </citation>
    <scope>NUCLEOTIDE SEQUENCE [LARGE SCALE GENOMIC DNA]</scope>
    <source>
        <strain evidence="2 3">WRN001</strain>
    </source>
</reference>
<dbReference type="InterPro" id="IPR039013">
    <property type="entry name" value="YgiF"/>
</dbReference>
<dbReference type="PANTHER" id="PTHR39569">
    <property type="entry name" value="INORGANIC TRIPHOSPHATASE"/>
    <property type="match status" value="1"/>
</dbReference>
<dbReference type="InterPro" id="IPR023577">
    <property type="entry name" value="CYTH_domain"/>
</dbReference>
<dbReference type="PANTHER" id="PTHR39569:SF1">
    <property type="entry name" value="INORGANIC TRIPHOSPHATASE"/>
    <property type="match status" value="1"/>
</dbReference>
<name>A0A2A2EUI1_9GAMM</name>
<dbReference type="OrthoDB" id="3034217at2"/>
<dbReference type="InterPro" id="IPR033469">
    <property type="entry name" value="CYTH-like_dom_sf"/>
</dbReference>
<dbReference type="RefSeq" id="WP_095621508.1">
    <property type="nucleotide sequence ID" value="NZ_NSKB01000005.1"/>
</dbReference>
<dbReference type="AlphaFoldDB" id="A0A2A2EUI1"/>
<dbReference type="Gene3D" id="2.40.320.10">
    <property type="entry name" value="Hypothetical Protein Pfu-838710-001"/>
    <property type="match status" value="1"/>
</dbReference>
<dbReference type="GO" id="GO:0050355">
    <property type="term" value="F:inorganic triphosphate phosphatase activity"/>
    <property type="evidence" value="ECO:0007669"/>
    <property type="project" value="InterPro"/>
</dbReference>
<proteinExistence type="predicted"/>
<protein>
    <submittedName>
        <fullName evidence="2">Adenylate cyclase</fullName>
    </submittedName>
</protein>
<sequence length="286" mass="30679">MSQEIELKLAVEHGDLAALPAHPLLASGAEGPRRLSNTYFDTPDGALEKARVALRIRQVGGRYLQTLKTSGAGSGGLSQRGEWEWQIDGPALDLPGLAALTPMRDVDHATLDALAPRFRTDFQRLTWQLEHHGNRIELAVDQGEIVAGGRHAEICELELELKSGHVEALWQLAEQLAQQVALRPAQTSKAARGASLGTSQWTLPEDDTTPRACLDRAMAALDAFRDSRQPAFLETAHAALAGVAASADDRDTQSLARRTAEGLDANGRLDLAGGQAALALAQRLVD</sequence>
<dbReference type="CDD" id="cd07756">
    <property type="entry name" value="CYTH-like_Pase_CHAD"/>
    <property type="match status" value="1"/>
</dbReference>
<dbReference type="PROSITE" id="PS51707">
    <property type="entry name" value="CYTH"/>
    <property type="match status" value="1"/>
</dbReference>
<feature type="domain" description="CYTH" evidence="1">
    <location>
        <begin position="2"/>
        <end position="200"/>
    </location>
</feature>
<evidence type="ECO:0000313" key="2">
    <source>
        <dbReference type="EMBL" id="PAU76039.1"/>
    </source>
</evidence>
<dbReference type="Proteomes" id="UP000217771">
    <property type="component" value="Unassembled WGS sequence"/>
</dbReference>
<keyword evidence="3" id="KW-1185">Reference proteome</keyword>
<gene>
    <name evidence="2" type="ORF">CK498_14100</name>
</gene>
<comment type="caution">
    <text evidence="2">The sequence shown here is derived from an EMBL/GenBank/DDBJ whole genome shotgun (WGS) entry which is preliminary data.</text>
</comment>
<dbReference type="SMART" id="SM01118">
    <property type="entry name" value="CYTH"/>
    <property type="match status" value="1"/>
</dbReference>
<dbReference type="SUPFAM" id="SSF55154">
    <property type="entry name" value="CYTH-like phosphatases"/>
    <property type="match status" value="1"/>
</dbReference>
<accession>A0A2A2EUI1</accession>
<dbReference type="EMBL" id="NSKB01000005">
    <property type="protein sequence ID" value="PAU76039.1"/>
    <property type="molecule type" value="Genomic_DNA"/>
</dbReference>